<evidence type="ECO:0000313" key="2">
    <source>
        <dbReference type="Proteomes" id="UP000237105"/>
    </source>
</evidence>
<proteinExistence type="predicted"/>
<comment type="caution">
    <text evidence="1">The sequence shown here is derived from an EMBL/GenBank/DDBJ whole genome shotgun (WGS) entry which is preliminary data.</text>
</comment>
<sequence>MRHLPRDCREERNSQPPVSQVTAVRIVFGEQNHPRRFLPFSGSYELQRGCFQWQLLSPVMAHRFWVAMGINDGRTSSCDC</sequence>
<organism evidence="1 2">
    <name type="scientific">Parasponia andersonii</name>
    <name type="common">Sponia andersonii</name>
    <dbReference type="NCBI Taxonomy" id="3476"/>
    <lineage>
        <taxon>Eukaryota</taxon>
        <taxon>Viridiplantae</taxon>
        <taxon>Streptophyta</taxon>
        <taxon>Embryophyta</taxon>
        <taxon>Tracheophyta</taxon>
        <taxon>Spermatophyta</taxon>
        <taxon>Magnoliopsida</taxon>
        <taxon>eudicotyledons</taxon>
        <taxon>Gunneridae</taxon>
        <taxon>Pentapetalae</taxon>
        <taxon>rosids</taxon>
        <taxon>fabids</taxon>
        <taxon>Rosales</taxon>
        <taxon>Cannabaceae</taxon>
        <taxon>Parasponia</taxon>
    </lineage>
</organism>
<keyword evidence="2" id="KW-1185">Reference proteome</keyword>
<reference evidence="2" key="1">
    <citation type="submission" date="2016-06" db="EMBL/GenBank/DDBJ databases">
        <title>Parallel loss of symbiosis genes in relatives of nitrogen-fixing non-legume Parasponia.</title>
        <authorList>
            <person name="Van Velzen R."/>
            <person name="Holmer R."/>
            <person name="Bu F."/>
            <person name="Rutten L."/>
            <person name="Van Zeijl A."/>
            <person name="Liu W."/>
            <person name="Santuari L."/>
            <person name="Cao Q."/>
            <person name="Sharma T."/>
            <person name="Shen D."/>
            <person name="Roswanjaya Y."/>
            <person name="Wardhani T."/>
            <person name="Kalhor M.S."/>
            <person name="Jansen J."/>
            <person name="Van den Hoogen J."/>
            <person name="Gungor B."/>
            <person name="Hartog M."/>
            <person name="Hontelez J."/>
            <person name="Verver J."/>
            <person name="Yang W.-C."/>
            <person name="Schijlen E."/>
            <person name="Repin R."/>
            <person name="Schilthuizen M."/>
            <person name="Schranz E."/>
            <person name="Heidstra R."/>
            <person name="Miyata K."/>
            <person name="Fedorova E."/>
            <person name="Kohlen W."/>
            <person name="Bisseling T."/>
            <person name="Smit S."/>
            <person name="Geurts R."/>
        </authorList>
    </citation>
    <scope>NUCLEOTIDE SEQUENCE [LARGE SCALE GENOMIC DNA]</scope>
    <source>
        <strain evidence="2">cv. WU1-14</strain>
    </source>
</reference>
<dbReference type="EMBL" id="JXTB01000056">
    <property type="protein sequence ID" value="PON69426.1"/>
    <property type="molecule type" value="Genomic_DNA"/>
</dbReference>
<dbReference type="Proteomes" id="UP000237105">
    <property type="component" value="Unassembled WGS sequence"/>
</dbReference>
<protein>
    <submittedName>
        <fullName evidence="1">Uncharacterized protein</fullName>
    </submittedName>
</protein>
<name>A0A2P5D839_PARAD</name>
<dbReference type="AlphaFoldDB" id="A0A2P5D839"/>
<accession>A0A2P5D839</accession>
<gene>
    <name evidence="1" type="ORF">PanWU01x14_088670</name>
</gene>
<evidence type="ECO:0000313" key="1">
    <source>
        <dbReference type="EMBL" id="PON69426.1"/>
    </source>
</evidence>